<evidence type="ECO:0000256" key="1">
    <source>
        <dbReference type="ARBA" id="ARBA00008455"/>
    </source>
</evidence>
<comment type="similarity">
    <text evidence="1">Belongs to the peptidase C1 family.</text>
</comment>
<reference evidence="4" key="2">
    <citation type="submission" date="2025-09" db="UniProtKB">
        <authorList>
            <consortium name="Ensembl"/>
        </authorList>
    </citation>
    <scope>IDENTIFICATION</scope>
</reference>
<reference evidence="4" key="1">
    <citation type="submission" date="2025-08" db="UniProtKB">
        <authorList>
            <consortium name="Ensembl"/>
        </authorList>
    </citation>
    <scope>IDENTIFICATION</scope>
</reference>
<dbReference type="Gene3D" id="3.90.70.10">
    <property type="entry name" value="Cysteine proteinases"/>
    <property type="match status" value="1"/>
</dbReference>
<evidence type="ECO:0000259" key="3">
    <source>
        <dbReference type="SMART" id="SM00645"/>
    </source>
</evidence>
<dbReference type="PANTHER" id="PTHR12411">
    <property type="entry name" value="CYSTEINE PROTEASE FAMILY C1-RELATED"/>
    <property type="match status" value="1"/>
</dbReference>
<dbReference type="InterPro" id="IPR025660">
    <property type="entry name" value="Pept_his_AS"/>
</dbReference>
<evidence type="ECO:0000313" key="5">
    <source>
        <dbReference type="Proteomes" id="UP000694416"/>
    </source>
</evidence>
<dbReference type="InterPro" id="IPR013128">
    <property type="entry name" value="Peptidase_C1A"/>
</dbReference>
<keyword evidence="5" id="KW-1185">Reference proteome</keyword>
<dbReference type="Pfam" id="PF00112">
    <property type="entry name" value="Peptidase_C1"/>
    <property type="match status" value="1"/>
</dbReference>
<dbReference type="AlphaFoldDB" id="A0A8C9GMF1"/>
<dbReference type="PROSITE" id="PS00640">
    <property type="entry name" value="THIOL_PROTEASE_ASN"/>
    <property type="match status" value="1"/>
</dbReference>
<dbReference type="Ensembl" id="ENSPTET00000011317.1">
    <property type="protein sequence ID" value="ENSPTEP00000007417.1"/>
    <property type="gene ID" value="ENSPTEG00000008457.1"/>
</dbReference>
<feature type="domain" description="Peptidase C1A papain C-terminal" evidence="3">
    <location>
        <begin position="60"/>
        <end position="331"/>
    </location>
</feature>
<sequence>MTFGFSNPQKKTQYKKIRIGLENPYGFHKTHLADIYNTTNEHIYACRKHDDMNTKIKLTLPRNFSWGDPYNNSEFDDDVEDQKECGFCYIIASVYTLKKRFEILLWNRYKKKIKMPKLSNESIIKCSPYNQGCEGGYPFLVGKHIYEYGIVPEDTLLYANDNGNMCKLSLGIIENMDSYNSNSSSSSSSSNNVNEVYYASDYNYINGCYECSNEYDMMYEILQNGPIIAAINADKTLIDMYNITDEDFIYDVDSNAHKICDIPNEGFNGWQETNHAITIVGWGEQLDKNNKIKKYWIIRNTWGKQWGYNGYIKFQRGFNVAGIELQTVYIDPDFTRGYA</sequence>
<keyword evidence="2" id="KW-1015">Disulfide bond</keyword>
<dbReference type="InterPro" id="IPR038765">
    <property type="entry name" value="Papain-like_cys_pep_sf"/>
</dbReference>
<proteinExistence type="inferred from homology"/>
<evidence type="ECO:0000313" key="4">
    <source>
        <dbReference type="Ensembl" id="ENSPTEP00000007417.1"/>
    </source>
</evidence>
<dbReference type="InterPro" id="IPR025661">
    <property type="entry name" value="Pept_asp_AS"/>
</dbReference>
<protein>
    <recommendedName>
        <fullName evidence="3">Peptidase C1A papain C-terminal domain-containing protein</fullName>
    </recommendedName>
</protein>
<accession>A0A8C9GMF1</accession>
<dbReference type="InterPro" id="IPR000668">
    <property type="entry name" value="Peptidase_C1A_C"/>
</dbReference>
<dbReference type="SMART" id="SM00645">
    <property type="entry name" value="Pept_C1"/>
    <property type="match status" value="1"/>
</dbReference>
<dbReference type="Proteomes" id="UP000694416">
    <property type="component" value="Unplaced"/>
</dbReference>
<dbReference type="GO" id="GO:0008234">
    <property type="term" value="F:cysteine-type peptidase activity"/>
    <property type="evidence" value="ECO:0007669"/>
    <property type="project" value="InterPro"/>
</dbReference>
<dbReference type="SUPFAM" id="SSF54001">
    <property type="entry name" value="Cysteine proteinases"/>
    <property type="match status" value="1"/>
</dbReference>
<evidence type="ECO:0000256" key="2">
    <source>
        <dbReference type="ARBA" id="ARBA00023157"/>
    </source>
</evidence>
<dbReference type="PROSITE" id="PS00639">
    <property type="entry name" value="THIOL_PROTEASE_HIS"/>
    <property type="match status" value="1"/>
</dbReference>
<dbReference type="GO" id="GO:0006508">
    <property type="term" value="P:proteolysis"/>
    <property type="evidence" value="ECO:0007669"/>
    <property type="project" value="InterPro"/>
</dbReference>
<name>A0A8C9GMF1_9PRIM</name>
<organism evidence="4 5">
    <name type="scientific">Piliocolobus tephrosceles</name>
    <name type="common">Ugandan red Colobus</name>
    <dbReference type="NCBI Taxonomy" id="591936"/>
    <lineage>
        <taxon>Eukaryota</taxon>
        <taxon>Metazoa</taxon>
        <taxon>Chordata</taxon>
        <taxon>Craniata</taxon>
        <taxon>Vertebrata</taxon>
        <taxon>Euteleostomi</taxon>
        <taxon>Mammalia</taxon>
        <taxon>Eutheria</taxon>
        <taxon>Euarchontoglires</taxon>
        <taxon>Primates</taxon>
        <taxon>Haplorrhini</taxon>
        <taxon>Catarrhini</taxon>
        <taxon>Cercopithecidae</taxon>
        <taxon>Colobinae</taxon>
        <taxon>Piliocolobus</taxon>
    </lineage>
</organism>